<dbReference type="Proteomes" id="UP000184406">
    <property type="component" value="Unassembled WGS sequence"/>
</dbReference>
<organism evidence="1 2">
    <name type="scientific">Arenibacter palladensis</name>
    <dbReference type="NCBI Taxonomy" id="237373"/>
    <lineage>
        <taxon>Bacteria</taxon>
        <taxon>Pseudomonadati</taxon>
        <taxon>Bacteroidota</taxon>
        <taxon>Flavobacteriia</taxon>
        <taxon>Flavobacteriales</taxon>
        <taxon>Flavobacteriaceae</taxon>
        <taxon>Arenibacter</taxon>
    </lineage>
</organism>
<evidence type="ECO:0000313" key="1">
    <source>
        <dbReference type="EMBL" id="SHE35156.1"/>
    </source>
</evidence>
<protein>
    <submittedName>
        <fullName evidence="1">Uncharacterized protein</fullName>
    </submittedName>
</protein>
<accession>A0A1M4SSJ7</accession>
<reference evidence="2" key="1">
    <citation type="submission" date="2016-11" db="EMBL/GenBank/DDBJ databases">
        <authorList>
            <person name="Varghese N."/>
            <person name="Submissions S."/>
        </authorList>
    </citation>
    <scope>NUCLEOTIDE SEQUENCE [LARGE SCALE GENOMIC DNA]</scope>
    <source>
        <strain evidence="2">DSM 17539</strain>
    </source>
</reference>
<dbReference type="Gene3D" id="2.60.120.10">
    <property type="entry name" value="Jelly Rolls"/>
    <property type="match status" value="1"/>
</dbReference>
<dbReference type="InterPro" id="IPR014710">
    <property type="entry name" value="RmlC-like_jellyroll"/>
</dbReference>
<dbReference type="EMBL" id="FQUX01000001">
    <property type="protein sequence ID" value="SHE35156.1"/>
    <property type="molecule type" value="Genomic_DNA"/>
</dbReference>
<dbReference type="RefSeq" id="WP_072859737.1">
    <property type="nucleotide sequence ID" value="NZ_FQUX01000001.1"/>
</dbReference>
<dbReference type="AlphaFoldDB" id="A0A1M4SSJ7"/>
<gene>
    <name evidence="1" type="ORF">SAMN03080594_10113</name>
</gene>
<proteinExistence type="predicted"/>
<name>A0A1M4SSJ7_9FLAO</name>
<dbReference type="OrthoDB" id="1441759at2"/>
<keyword evidence="2" id="KW-1185">Reference proteome</keyword>
<sequence>MGLIEKISNIKAGFHPVLIKDSWQVFKVNYSQYNEVDKIDSLIINDNNGLVLSLLSGRAVLISQKLDENESSLEAINMARGTSYVIPENVGYNLIMEKGCQLIGVERPNTHFEGGRTKPLTNREIETLKKM</sequence>
<evidence type="ECO:0000313" key="2">
    <source>
        <dbReference type="Proteomes" id="UP000184406"/>
    </source>
</evidence>